<evidence type="ECO:0000256" key="1">
    <source>
        <dbReference type="ARBA" id="ARBA00022649"/>
    </source>
</evidence>
<reference evidence="2" key="1">
    <citation type="journal article" date="2014" name="Int. J. Syst. Evol. Microbiol.">
        <title>Complete genome sequence of Corynebacterium casei LMG S-19264T (=DSM 44701T), isolated from a smear-ripened cheese.</title>
        <authorList>
            <consortium name="US DOE Joint Genome Institute (JGI-PGF)"/>
            <person name="Walter F."/>
            <person name="Albersmeier A."/>
            <person name="Kalinowski J."/>
            <person name="Ruckert C."/>
        </authorList>
    </citation>
    <scope>NUCLEOTIDE SEQUENCE</scope>
    <source>
        <strain evidence="2">CGMCC 1.15360</strain>
    </source>
</reference>
<keyword evidence="1" id="KW-1277">Toxin-antitoxin system</keyword>
<dbReference type="InterPro" id="IPR035093">
    <property type="entry name" value="RelE/ParE_toxin_dom_sf"/>
</dbReference>
<dbReference type="EMBL" id="BMIP01000012">
    <property type="protein sequence ID" value="GGD82675.1"/>
    <property type="molecule type" value="Genomic_DNA"/>
</dbReference>
<dbReference type="Proteomes" id="UP000612349">
    <property type="component" value="Unassembled WGS sequence"/>
</dbReference>
<comment type="caution">
    <text evidence="2">The sequence shown here is derived from an EMBL/GenBank/DDBJ whole genome shotgun (WGS) entry which is preliminary data.</text>
</comment>
<organism evidence="2 3">
    <name type="scientific">Croceicoccus mobilis</name>
    <dbReference type="NCBI Taxonomy" id="1703339"/>
    <lineage>
        <taxon>Bacteria</taxon>
        <taxon>Pseudomonadati</taxon>
        <taxon>Pseudomonadota</taxon>
        <taxon>Alphaproteobacteria</taxon>
        <taxon>Sphingomonadales</taxon>
        <taxon>Erythrobacteraceae</taxon>
        <taxon>Croceicoccus</taxon>
    </lineage>
</organism>
<accession>A0A917DZV2</accession>
<gene>
    <name evidence="2" type="ORF">GCM10010990_35880</name>
</gene>
<evidence type="ECO:0008006" key="4">
    <source>
        <dbReference type="Google" id="ProtNLM"/>
    </source>
</evidence>
<sequence length="114" mass="12586">MAEQSNKVRIALGAERDLAAIYRRRSLQRGEGGPDGSDALLDALVEAIESLGTFAARGPVVHELDAIGIREYRQLSLNPYRIVYHLEGTTVTVLIVADSRRDFHTLLNERLLGS</sequence>
<dbReference type="AlphaFoldDB" id="A0A917DZV2"/>
<dbReference type="OrthoDB" id="9798046at2"/>
<protein>
    <recommendedName>
        <fullName evidence="4">Plasmid stabilization protein</fullName>
    </recommendedName>
</protein>
<dbReference type="RefSeq" id="WP_066775972.1">
    <property type="nucleotide sequence ID" value="NZ_BMIP01000012.1"/>
</dbReference>
<proteinExistence type="predicted"/>
<keyword evidence="3" id="KW-1185">Reference proteome</keyword>
<evidence type="ECO:0000313" key="2">
    <source>
        <dbReference type="EMBL" id="GGD82675.1"/>
    </source>
</evidence>
<name>A0A917DZV2_9SPHN</name>
<evidence type="ECO:0000313" key="3">
    <source>
        <dbReference type="Proteomes" id="UP000612349"/>
    </source>
</evidence>
<dbReference type="Pfam" id="PF05016">
    <property type="entry name" value="ParE_toxin"/>
    <property type="match status" value="1"/>
</dbReference>
<dbReference type="Gene3D" id="3.30.2310.20">
    <property type="entry name" value="RelE-like"/>
    <property type="match status" value="1"/>
</dbReference>
<reference evidence="2" key="2">
    <citation type="submission" date="2020-09" db="EMBL/GenBank/DDBJ databases">
        <authorList>
            <person name="Sun Q."/>
            <person name="Zhou Y."/>
        </authorList>
    </citation>
    <scope>NUCLEOTIDE SEQUENCE</scope>
    <source>
        <strain evidence="2">CGMCC 1.15360</strain>
    </source>
</reference>
<dbReference type="InterPro" id="IPR007712">
    <property type="entry name" value="RelE/ParE_toxin"/>
</dbReference>